<dbReference type="Pfam" id="PF01029">
    <property type="entry name" value="NusB"/>
    <property type="match status" value="1"/>
</dbReference>
<evidence type="ECO:0000313" key="8">
    <source>
        <dbReference type="Proteomes" id="UP000028533"/>
    </source>
</evidence>
<evidence type="ECO:0000256" key="1">
    <source>
        <dbReference type="ARBA" id="ARBA00005952"/>
    </source>
</evidence>
<evidence type="ECO:0000256" key="4">
    <source>
        <dbReference type="ARBA" id="ARBA00023015"/>
    </source>
</evidence>
<name>A0A084ERU9_MYCCA</name>
<dbReference type="SUPFAM" id="SSF48013">
    <property type="entry name" value="NusB-like"/>
    <property type="match status" value="1"/>
</dbReference>
<dbReference type="PANTHER" id="PTHR11078">
    <property type="entry name" value="N UTILIZATION SUBSTANCE PROTEIN B-RELATED"/>
    <property type="match status" value="1"/>
</dbReference>
<comment type="caution">
    <text evidence="7">The sequence shown here is derived from an EMBL/GenBank/DDBJ whole genome shotgun (WGS) entry which is preliminary data.</text>
</comment>
<comment type="similarity">
    <text evidence="1">Belongs to the NusB family.</text>
</comment>
<proteinExistence type="inferred from homology"/>
<evidence type="ECO:0000313" key="7">
    <source>
        <dbReference type="EMBL" id="KEZ20691.1"/>
    </source>
</evidence>
<gene>
    <name evidence="7" type="primary">nusB</name>
    <name evidence="7" type="ORF">MCAPa_2720</name>
</gene>
<dbReference type="InterPro" id="IPR035926">
    <property type="entry name" value="NusB-like_sf"/>
</dbReference>
<dbReference type="EMBL" id="JFDO01000004">
    <property type="protein sequence ID" value="KEZ20691.1"/>
    <property type="molecule type" value="Genomic_DNA"/>
</dbReference>
<protein>
    <submittedName>
        <fullName evidence="7">Transcription termination factor NusB</fullName>
    </submittedName>
</protein>
<keyword evidence="5" id="KW-0804">Transcription</keyword>
<dbReference type="NCBIfam" id="TIGR01951">
    <property type="entry name" value="nusB"/>
    <property type="match status" value="1"/>
</dbReference>
<dbReference type="InterPro" id="IPR011605">
    <property type="entry name" value="NusB_fam"/>
</dbReference>
<dbReference type="GO" id="GO:0005829">
    <property type="term" value="C:cytosol"/>
    <property type="evidence" value="ECO:0007669"/>
    <property type="project" value="TreeGrafter"/>
</dbReference>
<evidence type="ECO:0000256" key="5">
    <source>
        <dbReference type="ARBA" id="ARBA00023163"/>
    </source>
</evidence>
<keyword evidence="4" id="KW-0805">Transcription regulation</keyword>
<feature type="domain" description="NusB/RsmB/TIM44" evidence="6">
    <location>
        <begin position="9"/>
        <end position="132"/>
    </location>
</feature>
<evidence type="ECO:0000259" key="6">
    <source>
        <dbReference type="Pfam" id="PF01029"/>
    </source>
</evidence>
<dbReference type="GO" id="GO:0003723">
    <property type="term" value="F:RNA binding"/>
    <property type="evidence" value="ECO:0007669"/>
    <property type="project" value="UniProtKB-KW"/>
</dbReference>
<dbReference type="RefSeq" id="WP_036431445.1">
    <property type="nucleotide sequence ID" value="NZ_JFDO01000004.1"/>
</dbReference>
<dbReference type="PANTHER" id="PTHR11078:SF3">
    <property type="entry name" value="ANTITERMINATION NUSB DOMAIN-CONTAINING PROTEIN"/>
    <property type="match status" value="1"/>
</dbReference>
<evidence type="ECO:0000256" key="3">
    <source>
        <dbReference type="ARBA" id="ARBA00022884"/>
    </source>
</evidence>
<keyword evidence="2" id="KW-0889">Transcription antitermination</keyword>
<dbReference type="Gene3D" id="1.10.940.10">
    <property type="entry name" value="NusB-like"/>
    <property type="match status" value="1"/>
</dbReference>
<evidence type="ECO:0000256" key="2">
    <source>
        <dbReference type="ARBA" id="ARBA00022814"/>
    </source>
</evidence>
<reference evidence="7 8" key="1">
    <citation type="submission" date="2014-02" db="EMBL/GenBank/DDBJ databases">
        <title>Genome sequence of Mycoplasma capricolum subsp. capricolum strain 14232.</title>
        <authorList>
            <person name="Sirand-Pugnet P."/>
            <person name="Breton M."/>
            <person name="Dordet-Frisoni E."/>
            <person name="Baranowski E."/>
            <person name="Barre A."/>
            <person name="Couture C."/>
            <person name="Dupuy V."/>
            <person name="Gaurivaud P."/>
            <person name="Jacob D."/>
            <person name="Lemaitre C."/>
            <person name="Manso-Silvan L."/>
            <person name="Nikolski M."/>
            <person name="Nouvel L.-X."/>
            <person name="Poumarat F."/>
            <person name="Tardy F."/>
            <person name="Thebault P."/>
            <person name="Theil S."/>
            <person name="Citti C."/>
            <person name="Thiaucourt F."/>
            <person name="Blanchard A."/>
        </authorList>
    </citation>
    <scope>NUCLEOTIDE SEQUENCE [LARGE SCALE GENOMIC DNA]</scope>
    <source>
        <strain evidence="7 8">14232</strain>
    </source>
</reference>
<dbReference type="AlphaFoldDB" id="A0A084ERU9"/>
<dbReference type="Proteomes" id="UP000028533">
    <property type="component" value="Unassembled WGS sequence"/>
</dbReference>
<sequence length="132" mass="15588">MEAKISFSKKRKLLIQAFYKYQLLNASIDYIYQDVLDDVQNFNNKQLLFEINLIAEKQVDLINHININISSNWKWDRIPAVIRAILIVGTYEILYTDTPKPVTINEMVNYVKEIEPDFDYKFVNAVLDKIIK</sequence>
<keyword evidence="3" id="KW-0694">RNA-binding</keyword>
<dbReference type="GO" id="GO:0031564">
    <property type="term" value="P:transcription antitermination"/>
    <property type="evidence" value="ECO:0007669"/>
    <property type="project" value="UniProtKB-KW"/>
</dbReference>
<accession>A0A084ERU9</accession>
<dbReference type="GO" id="GO:0006353">
    <property type="term" value="P:DNA-templated transcription termination"/>
    <property type="evidence" value="ECO:0007669"/>
    <property type="project" value="InterPro"/>
</dbReference>
<dbReference type="InterPro" id="IPR006027">
    <property type="entry name" value="NusB_RsmB_TIM44"/>
</dbReference>
<organism evidence="7 8">
    <name type="scientific">Mycoplasma capricolum subsp. capricolum 14232</name>
    <dbReference type="NCBI Taxonomy" id="1188238"/>
    <lineage>
        <taxon>Bacteria</taxon>
        <taxon>Bacillati</taxon>
        <taxon>Mycoplasmatota</taxon>
        <taxon>Mollicutes</taxon>
        <taxon>Mycoplasmataceae</taxon>
        <taxon>Mycoplasma</taxon>
    </lineage>
</organism>